<dbReference type="AlphaFoldDB" id="A0A841PJ68"/>
<keyword evidence="2" id="KW-0966">Cell projection</keyword>
<keyword evidence="2" id="KW-0969">Cilium</keyword>
<protein>
    <submittedName>
        <fullName evidence="2">Flagellar biosynthesis GTPase FlhF</fullName>
    </submittedName>
</protein>
<accession>A0A841PJ68</accession>
<evidence type="ECO:0000313" key="3">
    <source>
        <dbReference type="Proteomes" id="UP000568839"/>
    </source>
</evidence>
<evidence type="ECO:0000313" key="2">
    <source>
        <dbReference type="EMBL" id="MBB6448830.1"/>
    </source>
</evidence>
<reference evidence="2 3" key="1">
    <citation type="submission" date="2020-08" db="EMBL/GenBank/DDBJ databases">
        <title>Genomic Encyclopedia of Type Strains, Phase IV (KMG-IV): sequencing the most valuable type-strain genomes for metagenomic binning, comparative biology and taxonomic classification.</title>
        <authorList>
            <person name="Goeker M."/>
        </authorList>
    </citation>
    <scope>NUCLEOTIDE SEQUENCE [LARGE SCALE GENOMIC DNA]</scope>
    <source>
        <strain evidence="2 3">DSM 21769</strain>
    </source>
</reference>
<gene>
    <name evidence="2" type="ORF">HNR44_000779</name>
</gene>
<evidence type="ECO:0000256" key="1">
    <source>
        <dbReference type="SAM" id="MobiDB-lite"/>
    </source>
</evidence>
<feature type="region of interest" description="Disordered" evidence="1">
    <location>
        <begin position="160"/>
        <end position="181"/>
    </location>
</feature>
<keyword evidence="2" id="KW-0282">Flagellum</keyword>
<dbReference type="RefSeq" id="WP_184402770.1">
    <property type="nucleotide sequence ID" value="NZ_JACHHJ010000001.1"/>
</dbReference>
<feature type="compositionally biased region" description="Polar residues" evidence="1">
    <location>
        <begin position="121"/>
        <end position="133"/>
    </location>
</feature>
<dbReference type="Proteomes" id="UP000568839">
    <property type="component" value="Unassembled WGS sequence"/>
</dbReference>
<keyword evidence="3" id="KW-1185">Reference proteome</keyword>
<proteinExistence type="predicted"/>
<sequence length="181" mass="21110">MDFVFLMILIFIASAIFNAINNSQQKKGSEDEKRSRPGTGSPVSPSSNEEKEGQDRPWGDLRKQFDDMAEHPTKRMPRAEAEIHREEQNSNDNEMSNAHSEYEQQKERMQRKKREAERRLQQNTDVSTPSSENQNRHRQELQTTSFQDLSSNDVVKGVIWSEVLGEPRSRKPHKTNRMARR</sequence>
<feature type="region of interest" description="Disordered" evidence="1">
    <location>
        <begin position="23"/>
        <end position="148"/>
    </location>
</feature>
<feature type="compositionally biased region" description="Basic and acidic residues" evidence="1">
    <location>
        <begin position="48"/>
        <end position="88"/>
    </location>
</feature>
<organism evidence="2 3">
    <name type="scientific">Geomicrobium halophilum</name>
    <dbReference type="NCBI Taxonomy" id="549000"/>
    <lineage>
        <taxon>Bacteria</taxon>
        <taxon>Bacillati</taxon>
        <taxon>Bacillota</taxon>
        <taxon>Bacilli</taxon>
        <taxon>Bacillales</taxon>
        <taxon>Geomicrobium</taxon>
    </lineage>
</organism>
<comment type="caution">
    <text evidence="2">The sequence shown here is derived from an EMBL/GenBank/DDBJ whole genome shotgun (WGS) entry which is preliminary data.</text>
</comment>
<dbReference type="EMBL" id="JACHHJ010000001">
    <property type="protein sequence ID" value="MBB6448830.1"/>
    <property type="molecule type" value="Genomic_DNA"/>
</dbReference>
<feature type="compositionally biased region" description="Basic and acidic residues" evidence="1">
    <location>
        <begin position="100"/>
        <end position="120"/>
    </location>
</feature>
<feature type="compositionally biased region" description="Polar residues" evidence="1">
    <location>
        <begin position="90"/>
        <end position="99"/>
    </location>
</feature>
<name>A0A841PJ68_9BACL</name>
<feature type="compositionally biased region" description="Basic residues" evidence="1">
    <location>
        <begin position="170"/>
        <end position="181"/>
    </location>
</feature>